<dbReference type="AlphaFoldDB" id="A0A0A8ZU85"/>
<proteinExistence type="predicted"/>
<reference evidence="1" key="1">
    <citation type="submission" date="2014-09" db="EMBL/GenBank/DDBJ databases">
        <authorList>
            <person name="Magalhaes I.L.F."/>
            <person name="Oliveira U."/>
            <person name="Santos F.R."/>
            <person name="Vidigal T.H.D.A."/>
            <person name="Brescovit A.D."/>
            <person name="Santos A.J."/>
        </authorList>
    </citation>
    <scope>NUCLEOTIDE SEQUENCE</scope>
    <source>
        <tissue evidence="1">Shoot tissue taken approximately 20 cm above the soil surface</tissue>
    </source>
</reference>
<protein>
    <submittedName>
        <fullName evidence="1">Uncharacterized protein</fullName>
    </submittedName>
</protein>
<reference evidence="1" key="2">
    <citation type="journal article" date="2015" name="Data Brief">
        <title>Shoot transcriptome of the giant reed, Arundo donax.</title>
        <authorList>
            <person name="Barrero R.A."/>
            <person name="Guerrero F.D."/>
            <person name="Moolhuijzen P."/>
            <person name="Goolsby J.A."/>
            <person name="Tidwell J."/>
            <person name="Bellgard S.E."/>
            <person name="Bellgard M.I."/>
        </authorList>
    </citation>
    <scope>NUCLEOTIDE SEQUENCE</scope>
    <source>
        <tissue evidence="1">Shoot tissue taken approximately 20 cm above the soil surface</tissue>
    </source>
</reference>
<name>A0A0A8ZU85_ARUDO</name>
<evidence type="ECO:0000313" key="1">
    <source>
        <dbReference type="EMBL" id="JAD42959.1"/>
    </source>
</evidence>
<dbReference type="EMBL" id="GBRH01254936">
    <property type="protein sequence ID" value="JAD42959.1"/>
    <property type="molecule type" value="Transcribed_RNA"/>
</dbReference>
<accession>A0A0A8ZU85</accession>
<sequence length="49" mass="5615">MVPQCTNELIEWGTLLDILEFFSLRESCIVQSCNNIFLDNGRKKLPAQS</sequence>
<organism evidence="1">
    <name type="scientific">Arundo donax</name>
    <name type="common">Giant reed</name>
    <name type="synonym">Donax arundinaceus</name>
    <dbReference type="NCBI Taxonomy" id="35708"/>
    <lineage>
        <taxon>Eukaryota</taxon>
        <taxon>Viridiplantae</taxon>
        <taxon>Streptophyta</taxon>
        <taxon>Embryophyta</taxon>
        <taxon>Tracheophyta</taxon>
        <taxon>Spermatophyta</taxon>
        <taxon>Magnoliopsida</taxon>
        <taxon>Liliopsida</taxon>
        <taxon>Poales</taxon>
        <taxon>Poaceae</taxon>
        <taxon>PACMAD clade</taxon>
        <taxon>Arundinoideae</taxon>
        <taxon>Arundineae</taxon>
        <taxon>Arundo</taxon>
    </lineage>
</organism>